<organism evidence="1 2">
    <name type="scientific">Luteolibacter rhizosphaerae</name>
    <dbReference type="NCBI Taxonomy" id="2989719"/>
    <lineage>
        <taxon>Bacteria</taxon>
        <taxon>Pseudomonadati</taxon>
        <taxon>Verrucomicrobiota</taxon>
        <taxon>Verrucomicrobiia</taxon>
        <taxon>Verrucomicrobiales</taxon>
        <taxon>Verrucomicrobiaceae</taxon>
        <taxon>Luteolibacter</taxon>
    </lineage>
</organism>
<reference evidence="1" key="1">
    <citation type="submission" date="2022-10" db="EMBL/GenBank/DDBJ databases">
        <title>Luteolibacter sp. GHJ8, whole genome shotgun sequencing project.</title>
        <authorList>
            <person name="Zhao G."/>
            <person name="Shen L."/>
        </authorList>
    </citation>
    <scope>NUCLEOTIDE SEQUENCE</scope>
    <source>
        <strain evidence="1">GHJ8</strain>
    </source>
</reference>
<sequence>MRPRFTAIGCFLLVLGAGCKRPAPAPAPAVSVTVSESSFWVWHRSSDLSDGEIAALRSVAAPRLYWQIAEFGWRDGKWTPRSLGKPPEPLPDGGPVIVPVVRLDPGADSLLKPEAAASLVRWLRFHYGDAPPRILQLDYDCPLRLLPRYAGYLWELKSQLGLEEISVTALASWIDSPALADLGEVVSELVPMFYDIAPDPPDQVSRGTFVPMAGAEAEKWIGRWKACRTPWRAGLPNFERLTLFESDGNLVGHLRQWSPESLAASSLFEPLDQAPGLASYRVIRAGSLDGTALEPGQILAWRAPGEDSLRRLLAASTSSGSRGIVWFALPGPGLRASYSPSHLSALSKGSELLPSLRMRIDGDGRVVLRNDGPADLSIKPGEAPHRLVLEANQPHTFKARGPGRFFSLEPHPDSALSIEFSQRIALSFVELRVGSEIASESGLIPSREGRELRWSLDDSAPVPFE</sequence>
<accession>A0ABT3G5C0</accession>
<evidence type="ECO:0000313" key="1">
    <source>
        <dbReference type="EMBL" id="MCW1915015.1"/>
    </source>
</evidence>
<dbReference type="Pfam" id="PF11340">
    <property type="entry name" value="DUF3142"/>
    <property type="match status" value="1"/>
</dbReference>
<dbReference type="PROSITE" id="PS51257">
    <property type="entry name" value="PROKAR_LIPOPROTEIN"/>
    <property type="match status" value="1"/>
</dbReference>
<dbReference type="InterPro" id="IPR021488">
    <property type="entry name" value="DUF3142"/>
</dbReference>
<comment type="caution">
    <text evidence="1">The sequence shown here is derived from an EMBL/GenBank/DDBJ whole genome shotgun (WGS) entry which is preliminary data.</text>
</comment>
<dbReference type="EMBL" id="JAPDDR010000008">
    <property type="protein sequence ID" value="MCW1915015.1"/>
    <property type="molecule type" value="Genomic_DNA"/>
</dbReference>
<protein>
    <submittedName>
        <fullName evidence="1">DUF3142 domain-containing protein</fullName>
    </submittedName>
</protein>
<gene>
    <name evidence="1" type="ORF">OJ996_15620</name>
</gene>
<evidence type="ECO:0000313" key="2">
    <source>
        <dbReference type="Proteomes" id="UP001165653"/>
    </source>
</evidence>
<keyword evidence="2" id="KW-1185">Reference proteome</keyword>
<name>A0ABT3G5C0_9BACT</name>
<dbReference type="Proteomes" id="UP001165653">
    <property type="component" value="Unassembled WGS sequence"/>
</dbReference>
<proteinExistence type="predicted"/>